<name>A0AAE1G8K8_PETCI</name>
<sequence>MFAVRQGLFHDGETFGAIAKRYLHNMLNYIREGTASIHFCCDRYDTDNPKASQHQHRYAKSEKAKVFEVSEQYIAPAPQFFFPISANKEALLNFLCMKWSHDEELKSSLGSTCLYLGGGLKNVTESVVVSKGTVSEVAELQQSTQNEADTMILLHSIYSFQKERTERVVIYANDTDVIVSCVYYTSTLLKELPEMWVRTTQSSYLSIHQMASSFGPAQCRSLPFIHSLSGRDITSFPFFTSKKTYLRCSKEVEIPALEDFGEADLNYQGTVTTDVIQQPRELLAAVYTKKNDEI</sequence>
<evidence type="ECO:0000313" key="1">
    <source>
        <dbReference type="EMBL" id="KAK3888060.1"/>
    </source>
</evidence>
<keyword evidence="2" id="KW-1185">Reference proteome</keyword>
<dbReference type="Proteomes" id="UP001286313">
    <property type="component" value="Unassembled WGS sequence"/>
</dbReference>
<gene>
    <name evidence="1" type="ORF">Pcinc_007850</name>
</gene>
<proteinExistence type="predicted"/>
<accession>A0AAE1G8K8</accession>
<comment type="caution">
    <text evidence="1">The sequence shown here is derived from an EMBL/GenBank/DDBJ whole genome shotgun (WGS) entry which is preliminary data.</text>
</comment>
<organism evidence="1 2">
    <name type="scientific">Petrolisthes cinctipes</name>
    <name type="common">Flat porcelain crab</name>
    <dbReference type="NCBI Taxonomy" id="88211"/>
    <lineage>
        <taxon>Eukaryota</taxon>
        <taxon>Metazoa</taxon>
        <taxon>Ecdysozoa</taxon>
        <taxon>Arthropoda</taxon>
        <taxon>Crustacea</taxon>
        <taxon>Multicrustacea</taxon>
        <taxon>Malacostraca</taxon>
        <taxon>Eumalacostraca</taxon>
        <taxon>Eucarida</taxon>
        <taxon>Decapoda</taxon>
        <taxon>Pleocyemata</taxon>
        <taxon>Anomura</taxon>
        <taxon>Galatheoidea</taxon>
        <taxon>Porcellanidae</taxon>
        <taxon>Petrolisthes</taxon>
    </lineage>
</organism>
<protein>
    <submittedName>
        <fullName evidence="1">Uncharacterized protein</fullName>
    </submittedName>
</protein>
<dbReference type="EMBL" id="JAWQEG010000588">
    <property type="protein sequence ID" value="KAK3888060.1"/>
    <property type="molecule type" value="Genomic_DNA"/>
</dbReference>
<evidence type="ECO:0000313" key="2">
    <source>
        <dbReference type="Proteomes" id="UP001286313"/>
    </source>
</evidence>
<dbReference type="AlphaFoldDB" id="A0AAE1G8K8"/>
<reference evidence="1" key="1">
    <citation type="submission" date="2023-10" db="EMBL/GenBank/DDBJ databases">
        <title>Genome assemblies of two species of porcelain crab, Petrolisthes cinctipes and Petrolisthes manimaculis (Anomura: Porcellanidae).</title>
        <authorList>
            <person name="Angst P."/>
        </authorList>
    </citation>
    <scope>NUCLEOTIDE SEQUENCE</scope>
    <source>
        <strain evidence="1">PB745_01</strain>
        <tissue evidence="1">Gill</tissue>
    </source>
</reference>